<organism evidence="1 2">
    <name type="scientific">Dibothriocephalus latus</name>
    <name type="common">Fish tapeworm</name>
    <name type="synonym">Diphyllobothrium latum</name>
    <dbReference type="NCBI Taxonomy" id="60516"/>
    <lineage>
        <taxon>Eukaryota</taxon>
        <taxon>Metazoa</taxon>
        <taxon>Spiralia</taxon>
        <taxon>Lophotrochozoa</taxon>
        <taxon>Platyhelminthes</taxon>
        <taxon>Cestoda</taxon>
        <taxon>Eucestoda</taxon>
        <taxon>Diphyllobothriidea</taxon>
        <taxon>Diphyllobothriidae</taxon>
        <taxon>Dibothriocephalus</taxon>
    </lineage>
</organism>
<dbReference type="AlphaFoldDB" id="A0A3P7PA96"/>
<dbReference type="InterPro" id="IPR013783">
    <property type="entry name" value="Ig-like_fold"/>
</dbReference>
<dbReference type="Gene3D" id="2.60.40.10">
    <property type="entry name" value="Immunoglobulins"/>
    <property type="match status" value="1"/>
</dbReference>
<dbReference type="EMBL" id="UYRU01060564">
    <property type="protein sequence ID" value="VDN14846.1"/>
    <property type="molecule type" value="Genomic_DNA"/>
</dbReference>
<dbReference type="InterPro" id="IPR036179">
    <property type="entry name" value="Ig-like_dom_sf"/>
</dbReference>
<keyword evidence="2" id="KW-1185">Reference proteome</keyword>
<evidence type="ECO:0000313" key="2">
    <source>
        <dbReference type="Proteomes" id="UP000281553"/>
    </source>
</evidence>
<evidence type="ECO:0000313" key="1">
    <source>
        <dbReference type="EMBL" id="VDN14846.1"/>
    </source>
</evidence>
<sequence>MLPLIFYFTQAPEHVEIPGDTLLFPEVHKSDTGIYFCNITGEGGTDSAPAYIKVKNSCHSPSSEIAAVTEKGYKLINEAALELLLLDESALRMAAAIGSLLFADVNPVIVPVSRTVKGHEDHALDVRLDGVGPCLQLTAMSVSLVCTTRRVRDQYADVRRWLAQDMAKPF</sequence>
<protein>
    <recommendedName>
        <fullName evidence="3">Ig-like domain-containing protein</fullName>
    </recommendedName>
</protein>
<accession>A0A3P7PA96</accession>
<dbReference type="SUPFAM" id="SSF48726">
    <property type="entry name" value="Immunoglobulin"/>
    <property type="match status" value="1"/>
</dbReference>
<name>A0A3P7PA96_DIBLA</name>
<reference evidence="1 2" key="1">
    <citation type="submission" date="2018-11" db="EMBL/GenBank/DDBJ databases">
        <authorList>
            <consortium name="Pathogen Informatics"/>
        </authorList>
    </citation>
    <scope>NUCLEOTIDE SEQUENCE [LARGE SCALE GENOMIC DNA]</scope>
</reference>
<proteinExistence type="predicted"/>
<dbReference type="Proteomes" id="UP000281553">
    <property type="component" value="Unassembled WGS sequence"/>
</dbReference>
<gene>
    <name evidence="1" type="ORF">DILT_LOCUS10677</name>
</gene>
<evidence type="ECO:0008006" key="3">
    <source>
        <dbReference type="Google" id="ProtNLM"/>
    </source>
</evidence>